<gene>
    <name evidence="2" type="ORF">MNBD_GAMMA01-246</name>
</gene>
<evidence type="ECO:0000313" key="2">
    <source>
        <dbReference type="EMBL" id="VAW40785.1"/>
    </source>
</evidence>
<sequence length="177" mass="20376">MFIFHYKKINVIRGAIVYSVFDAAAALYLQQFSWLRFFGIMLVGATIYTFEIPNYFAWIEKQCARYNGYQQQIKKTIYALVYFNPLWIARHLLIIDLLTIGSSSFSILKIALISFVVNIPISLFVNFFIQNQIKLSSRYIASAVFSGVMAVYYAFSRVLFGDIATNETYIKLTTVGM</sequence>
<reference evidence="2" key="1">
    <citation type="submission" date="2018-06" db="EMBL/GenBank/DDBJ databases">
        <authorList>
            <person name="Zhirakovskaya E."/>
        </authorList>
    </citation>
    <scope>NUCLEOTIDE SEQUENCE</scope>
</reference>
<feature type="transmembrane region" description="Helical" evidence="1">
    <location>
        <begin position="107"/>
        <end position="129"/>
    </location>
</feature>
<feature type="transmembrane region" description="Helical" evidence="1">
    <location>
        <begin position="136"/>
        <end position="155"/>
    </location>
</feature>
<feature type="transmembrane region" description="Helical" evidence="1">
    <location>
        <begin position="12"/>
        <end position="29"/>
    </location>
</feature>
<dbReference type="AlphaFoldDB" id="A0A3B0VB28"/>
<keyword evidence="1" id="KW-0472">Membrane</keyword>
<keyword evidence="1" id="KW-1133">Transmembrane helix</keyword>
<evidence type="ECO:0000256" key="1">
    <source>
        <dbReference type="SAM" id="Phobius"/>
    </source>
</evidence>
<protein>
    <submittedName>
        <fullName evidence="2">Uncharacterized protein</fullName>
    </submittedName>
</protein>
<accession>A0A3B0VB28</accession>
<keyword evidence="1" id="KW-0812">Transmembrane</keyword>
<feature type="transmembrane region" description="Helical" evidence="1">
    <location>
        <begin position="35"/>
        <end position="56"/>
    </location>
</feature>
<name>A0A3B0VB28_9ZZZZ</name>
<organism evidence="2">
    <name type="scientific">hydrothermal vent metagenome</name>
    <dbReference type="NCBI Taxonomy" id="652676"/>
    <lineage>
        <taxon>unclassified sequences</taxon>
        <taxon>metagenomes</taxon>
        <taxon>ecological metagenomes</taxon>
    </lineage>
</organism>
<feature type="transmembrane region" description="Helical" evidence="1">
    <location>
        <begin position="77"/>
        <end position="95"/>
    </location>
</feature>
<dbReference type="EMBL" id="UOEW01000287">
    <property type="protein sequence ID" value="VAW40785.1"/>
    <property type="molecule type" value="Genomic_DNA"/>
</dbReference>
<proteinExistence type="predicted"/>